<accession>A0A6A5SCR3</accession>
<keyword evidence="3 7" id="KW-0813">Transport</keyword>
<dbReference type="AlphaFoldDB" id="A0A6A5SCR3"/>
<dbReference type="PROSITE" id="PS51322">
    <property type="entry name" value="UEV"/>
    <property type="match status" value="1"/>
</dbReference>
<feature type="compositionally biased region" description="Low complexity" evidence="8">
    <location>
        <begin position="233"/>
        <end position="243"/>
    </location>
</feature>
<dbReference type="PROSITE" id="PS51312">
    <property type="entry name" value="SB"/>
    <property type="match status" value="1"/>
</dbReference>
<dbReference type="InterPro" id="IPR016135">
    <property type="entry name" value="UBQ-conjugating_enzyme/RWD"/>
</dbReference>
<evidence type="ECO:0000259" key="10">
    <source>
        <dbReference type="PROSITE" id="PS51322"/>
    </source>
</evidence>
<comment type="subcellular location">
    <subcellularLocation>
        <location evidence="1">Endosome</location>
    </subcellularLocation>
</comment>
<protein>
    <submittedName>
        <fullName evidence="11">UEV-domain-containing protein</fullName>
    </submittedName>
</protein>
<feature type="compositionally biased region" description="Pro residues" evidence="8">
    <location>
        <begin position="164"/>
        <end position="174"/>
    </location>
</feature>
<feature type="compositionally biased region" description="Polar residues" evidence="8">
    <location>
        <begin position="263"/>
        <end position="275"/>
    </location>
</feature>
<organism evidence="11 12">
    <name type="scientific">Clathrospora elynae</name>
    <dbReference type="NCBI Taxonomy" id="706981"/>
    <lineage>
        <taxon>Eukaryota</taxon>
        <taxon>Fungi</taxon>
        <taxon>Dikarya</taxon>
        <taxon>Ascomycota</taxon>
        <taxon>Pezizomycotina</taxon>
        <taxon>Dothideomycetes</taxon>
        <taxon>Pleosporomycetidae</taxon>
        <taxon>Pleosporales</taxon>
        <taxon>Diademaceae</taxon>
        <taxon>Clathrospora</taxon>
    </lineage>
</organism>
<dbReference type="GO" id="GO:0072666">
    <property type="term" value="P:establishment of protein localization to vacuole"/>
    <property type="evidence" value="ECO:0007669"/>
    <property type="project" value="UniProtKB-ARBA"/>
</dbReference>
<dbReference type="GO" id="GO:0043162">
    <property type="term" value="P:ubiquitin-dependent protein catabolic process via the multivesicular body sorting pathway"/>
    <property type="evidence" value="ECO:0007669"/>
    <property type="project" value="UniProtKB-ARBA"/>
</dbReference>
<feature type="domain" description="UEV" evidence="10">
    <location>
        <begin position="7"/>
        <end position="153"/>
    </location>
</feature>
<evidence type="ECO:0000313" key="12">
    <source>
        <dbReference type="Proteomes" id="UP000800038"/>
    </source>
</evidence>
<evidence type="ECO:0000256" key="8">
    <source>
        <dbReference type="SAM" id="MobiDB-lite"/>
    </source>
</evidence>
<dbReference type="Gene3D" id="3.10.110.10">
    <property type="entry name" value="Ubiquitin Conjugating Enzyme"/>
    <property type="match status" value="1"/>
</dbReference>
<evidence type="ECO:0000256" key="6">
    <source>
        <dbReference type="ARBA" id="ARBA00023054"/>
    </source>
</evidence>
<dbReference type="PANTHER" id="PTHR23306:SF3">
    <property type="entry name" value="TUMOR SUPPRESSOR PROTEIN 101"/>
    <property type="match status" value="1"/>
</dbReference>
<keyword evidence="12" id="KW-1185">Reference proteome</keyword>
<dbReference type="Pfam" id="PF09454">
    <property type="entry name" value="Vps23_core"/>
    <property type="match status" value="1"/>
</dbReference>
<dbReference type="Proteomes" id="UP000800038">
    <property type="component" value="Unassembled WGS sequence"/>
</dbReference>
<evidence type="ECO:0000256" key="7">
    <source>
        <dbReference type="PROSITE-ProRule" id="PRU00644"/>
    </source>
</evidence>
<reference evidence="11" key="1">
    <citation type="journal article" date="2020" name="Stud. Mycol.">
        <title>101 Dothideomycetes genomes: a test case for predicting lifestyles and emergence of pathogens.</title>
        <authorList>
            <person name="Haridas S."/>
            <person name="Albert R."/>
            <person name="Binder M."/>
            <person name="Bloem J."/>
            <person name="Labutti K."/>
            <person name="Salamov A."/>
            <person name="Andreopoulos B."/>
            <person name="Baker S."/>
            <person name="Barry K."/>
            <person name="Bills G."/>
            <person name="Bluhm B."/>
            <person name="Cannon C."/>
            <person name="Castanera R."/>
            <person name="Culley D."/>
            <person name="Daum C."/>
            <person name="Ezra D."/>
            <person name="Gonzalez J."/>
            <person name="Henrissat B."/>
            <person name="Kuo A."/>
            <person name="Liang C."/>
            <person name="Lipzen A."/>
            <person name="Lutzoni F."/>
            <person name="Magnuson J."/>
            <person name="Mondo S."/>
            <person name="Nolan M."/>
            <person name="Ohm R."/>
            <person name="Pangilinan J."/>
            <person name="Park H.-J."/>
            <person name="Ramirez L."/>
            <person name="Alfaro M."/>
            <person name="Sun H."/>
            <person name="Tritt A."/>
            <person name="Yoshinaga Y."/>
            <person name="Zwiers L.-H."/>
            <person name="Turgeon B."/>
            <person name="Goodwin S."/>
            <person name="Spatafora J."/>
            <person name="Crous P."/>
            <person name="Grigoriev I."/>
        </authorList>
    </citation>
    <scope>NUCLEOTIDE SEQUENCE</scope>
    <source>
        <strain evidence="11">CBS 161.51</strain>
    </source>
</reference>
<dbReference type="InterPro" id="IPR008883">
    <property type="entry name" value="UEV_N"/>
</dbReference>
<feature type="region of interest" description="Disordered" evidence="8">
    <location>
        <begin position="147"/>
        <end position="387"/>
    </location>
</feature>
<evidence type="ECO:0000256" key="3">
    <source>
        <dbReference type="ARBA" id="ARBA00022448"/>
    </source>
</evidence>
<gene>
    <name evidence="11" type="ORF">EJ02DRAFT_515179</name>
</gene>
<feature type="compositionally biased region" description="Polar residues" evidence="8">
    <location>
        <begin position="151"/>
        <end position="162"/>
    </location>
</feature>
<dbReference type="GO" id="GO:0043130">
    <property type="term" value="F:ubiquitin binding"/>
    <property type="evidence" value="ECO:0007669"/>
    <property type="project" value="TreeGrafter"/>
</dbReference>
<feature type="compositionally biased region" description="Pro residues" evidence="8">
    <location>
        <begin position="351"/>
        <end position="363"/>
    </location>
</feature>
<feature type="compositionally biased region" description="Pro residues" evidence="8">
    <location>
        <begin position="370"/>
        <end position="383"/>
    </location>
</feature>
<dbReference type="CDD" id="cd11685">
    <property type="entry name" value="UEV_TSG101-like"/>
    <property type="match status" value="1"/>
</dbReference>
<evidence type="ECO:0000256" key="4">
    <source>
        <dbReference type="ARBA" id="ARBA00022753"/>
    </source>
</evidence>
<keyword evidence="5 7" id="KW-0653">Protein transport</keyword>
<dbReference type="SUPFAM" id="SSF54495">
    <property type="entry name" value="UBC-like"/>
    <property type="match status" value="1"/>
</dbReference>
<evidence type="ECO:0000256" key="1">
    <source>
        <dbReference type="ARBA" id="ARBA00004177"/>
    </source>
</evidence>
<feature type="compositionally biased region" description="Pro residues" evidence="8">
    <location>
        <begin position="187"/>
        <end position="203"/>
    </location>
</feature>
<feature type="domain" description="SB" evidence="9">
    <location>
        <begin position="510"/>
        <end position="578"/>
    </location>
</feature>
<evidence type="ECO:0000313" key="11">
    <source>
        <dbReference type="EMBL" id="KAF1937480.1"/>
    </source>
</evidence>
<keyword evidence="4" id="KW-0967">Endosome</keyword>
<dbReference type="OrthoDB" id="306304at2759"/>
<dbReference type="EMBL" id="ML976137">
    <property type="protein sequence ID" value="KAF1937480.1"/>
    <property type="molecule type" value="Genomic_DNA"/>
</dbReference>
<sequence>MAVVPEKVLNWLYSVLTSEYTDVNRTYHDVAETLAHHPYLSPRTELYTYENGTCELLLCLTGALPVTFRGQPYAFPVAIWIPFTYPREAPIVYVTPAHDMILRPGQHVAIENGKVYHPYLAQWTKYWDKSTLFDFLAVLRGVFAKEPPVRSKQQQPQYNAPTQRAPPPVPPPPAEWHRSVQSTPGASPSPGPTGRAPAPPPKPPKPHEQNRSAPQAPHDRYSQPPPLPPQPSQQPHTQQYQQPRGDSYGAPPPWQQQPPGQQHAPNRQSSYNISPEQGPRPRQPQLQTQGYPPQAFDPGSPVSPITPDGQRTAPRYARSGPPPPPPNFHQGQQHQGPPLTTQQQFGRHPQPQQPPPQGYPPQQHPQYQQRPPPQQAPPAPQPPINLLDDSLQVTLPSQSGNQVPLPVPPVPPNPEKDALLRALSQTLVSQLQQTVSSNTAAIAPLRAQQAALQTAYSRLQAELGELQQLDAALASNEQVLKGAMIEADRVMEDARRRQAPDVDDVLVAPTMVGGQLYSLAAEEKGIADALFVLGRALDKGRVSAEVFVKQTRSLAREQFLKKALMRKIARGMALDEYQMR</sequence>
<feature type="compositionally biased region" description="Pro residues" evidence="8">
    <location>
        <begin position="223"/>
        <end position="232"/>
    </location>
</feature>
<dbReference type="PANTHER" id="PTHR23306">
    <property type="entry name" value="TUMOR SUSCEPTIBILITY GENE 101 PROTEIN-RELATED"/>
    <property type="match status" value="1"/>
</dbReference>
<evidence type="ECO:0000256" key="5">
    <source>
        <dbReference type="ARBA" id="ARBA00022927"/>
    </source>
</evidence>
<keyword evidence="6" id="KW-0175">Coiled coil</keyword>
<name>A0A6A5SCR3_9PLEO</name>
<dbReference type="GO" id="GO:0006886">
    <property type="term" value="P:intracellular protein transport"/>
    <property type="evidence" value="ECO:0007669"/>
    <property type="project" value="UniProtKB-ARBA"/>
</dbReference>
<dbReference type="InterPro" id="IPR052070">
    <property type="entry name" value="ESCRT-I_UEV_domain"/>
</dbReference>
<dbReference type="InterPro" id="IPR017916">
    <property type="entry name" value="SB_dom"/>
</dbReference>
<dbReference type="Gene3D" id="6.10.140.820">
    <property type="match status" value="1"/>
</dbReference>
<proteinExistence type="inferred from homology"/>
<feature type="compositionally biased region" description="Low complexity" evidence="8">
    <location>
        <begin position="328"/>
        <end position="350"/>
    </location>
</feature>
<evidence type="ECO:0000256" key="2">
    <source>
        <dbReference type="ARBA" id="ARBA00009594"/>
    </source>
</evidence>
<dbReference type="Pfam" id="PF05743">
    <property type="entry name" value="UEV"/>
    <property type="match status" value="1"/>
</dbReference>
<dbReference type="InterPro" id="IPR037202">
    <property type="entry name" value="ESCRT_assembly_dom"/>
</dbReference>
<evidence type="ECO:0000259" key="9">
    <source>
        <dbReference type="PROSITE" id="PS51312"/>
    </source>
</evidence>
<dbReference type="GO" id="GO:0000813">
    <property type="term" value="C:ESCRT I complex"/>
    <property type="evidence" value="ECO:0007669"/>
    <property type="project" value="TreeGrafter"/>
</dbReference>
<comment type="similarity">
    <text evidence="2">Belongs to the ubiquitin-conjugating enzyme family. UEV subfamily.</text>
</comment>
<dbReference type="SUPFAM" id="SSF140111">
    <property type="entry name" value="Endosomal sorting complex assembly domain"/>
    <property type="match status" value="1"/>
</dbReference>